<feature type="region of interest" description="Disordered" evidence="1">
    <location>
        <begin position="121"/>
        <end position="140"/>
    </location>
</feature>
<dbReference type="RefSeq" id="WP_281261543.1">
    <property type="nucleotide sequence ID" value="NZ_PYAW01000015.1"/>
</dbReference>
<comment type="caution">
    <text evidence="2">The sequence shown here is derived from an EMBL/GenBank/DDBJ whole genome shotgun (WGS) entry which is preliminary data.</text>
</comment>
<gene>
    <name evidence="2" type="ORF">CLV51_1151</name>
</gene>
<sequence>LGNIMATISDQQGAQNATLYSASDYAPFGMQMVGRRWNLAGVYRYGFNGKENDNEVKGDGNQQDYGMRIYDPRVGRFLSVDPLIANYSDLAPYLYAEDNPILNIDVEGMAAGDFNTVDPPTKRVPVLKTEPPKRIPDPHRVEEGGRVIRQVLRGAKYIGSSPASLFVRALFSPLSAGEGSSKPDRHAPTSEEILKTTYEHLTNNPDADLSDAEKQALQDRIASGMATQNDLFQQSMMSLNKIKLPGSNVGGGYTAGQVNDLISTEENAQFQVEGIKEALKSGDPNKTGRVWKTDLVTTVYGGKTYILDGHNRFKALSELGQGTPAGAHVQQLSTDEATKLYKDKMDNIKAGDFNLKISE</sequence>
<dbReference type="InterPro" id="IPR050708">
    <property type="entry name" value="T6SS_VgrG/RHS"/>
</dbReference>
<protein>
    <submittedName>
        <fullName evidence="2">RHS repeat-associated protein</fullName>
    </submittedName>
</protein>
<keyword evidence="3" id="KW-1185">Reference proteome</keyword>
<dbReference type="EMBL" id="PYAW01000015">
    <property type="protein sequence ID" value="PSL42293.1"/>
    <property type="molecule type" value="Genomic_DNA"/>
</dbReference>
<dbReference type="PANTHER" id="PTHR32305">
    <property type="match status" value="1"/>
</dbReference>
<accession>A0A2P8H7U1</accession>
<dbReference type="Proteomes" id="UP000240971">
    <property type="component" value="Unassembled WGS sequence"/>
</dbReference>
<feature type="compositionally biased region" description="Basic and acidic residues" evidence="1">
    <location>
        <begin position="130"/>
        <end position="140"/>
    </location>
</feature>
<dbReference type="AlphaFoldDB" id="A0A2P8H7U1"/>
<dbReference type="InterPro" id="IPR022385">
    <property type="entry name" value="Rhs_assc_core"/>
</dbReference>
<dbReference type="PANTHER" id="PTHR32305:SF15">
    <property type="entry name" value="PROTEIN RHSA-RELATED"/>
    <property type="match status" value="1"/>
</dbReference>
<dbReference type="NCBIfam" id="TIGR03696">
    <property type="entry name" value="Rhs_assc_core"/>
    <property type="match status" value="1"/>
</dbReference>
<dbReference type="InterPro" id="IPR036086">
    <property type="entry name" value="ParB/Sulfiredoxin_sf"/>
</dbReference>
<evidence type="ECO:0000313" key="2">
    <source>
        <dbReference type="EMBL" id="PSL42293.1"/>
    </source>
</evidence>
<feature type="non-terminal residue" evidence="2">
    <location>
        <position position="1"/>
    </location>
</feature>
<organism evidence="2 3">
    <name type="scientific">Chitinophaga niastensis</name>
    <dbReference type="NCBI Taxonomy" id="536980"/>
    <lineage>
        <taxon>Bacteria</taxon>
        <taxon>Pseudomonadati</taxon>
        <taxon>Bacteroidota</taxon>
        <taxon>Chitinophagia</taxon>
        <taxon>Chitinophagales</taxon>
        <taxon>Chitinophagaceae</taxon>
        <taxon>Chitinophaga</taxon>
    </lineage>
</organism>
<dbReference type="Gene3D" id="2.180.10.10">
    <property type="entry name" value="RHS repeat-associated core"/>
    <property type="match status" value="1"/>
</dbReference>
<name>A0A2P8H7U1_CHINA</name>
<proteinExistence type="predicted"/>
<reference evidence="2 3" key="1">
    <citation type="submission" date="2018-03" db="EMBL/GenBank/DDBJ databases">
        <title>Genomic Encyclopedia of Archaeal and Bacterial Type Strains, Phase II (KMG-II): from individual species to whole genera.</title>
        <authorList>
            <person name="Goeker M."/>
        </authorList>
    </citation>
    <scope>NUCLEOTIDE SEQUENCE [LARGE SCALE GENOMIC DNA]</scope>
    <source>
        <strain evidence="2 3">DSM 24859</strain>
    </source>
</reference>
<dbReference type="SUPFAM" id="SSF110849">
    <property type="entry name" value="ParB/Sulfiredoxin"/>
    <property type="match status" value="1"/>
</dbReference>
<evidence type="ECO:0000313" key="3">
    <source>
        <dbReference type="Proteomes" id="UP000240971"/>
    </source>
</evidence>
<evidence type="ECO:0000256" key="1">
    <source>
        <dbReference type="SAM" id="MobiDB-lite"/>
    </source>
</evidence>